<dbReference type="Gene3D" id="2.40.128.260">
    <property type="entry name" value="Type IV secretion system, VirB10/TraB/TrbI"/>
    <property type="match status" value="1"/>
</dbReference>
<sequence length="293" mass="30673">MSETDTAAPMRLRADPPRVTRLSRRFLAGVGAVALLGIGGTLIYALQTREAGPGGGVYSIENRPAADGLEGLPSDYTGPALGPELPGDLDRPILDAQERGLPVAPPPITDPAVDPEEERRRAEEEAARLSNVFFQTGPRPGSAPGTTMPSLADLGGQPEGTAGQNRHAAFLGGPVDRQTVAPDRVMPPASPYILQAGAVIPAALITGIRSDLPGQITAQVTENVYDSPTGSLLLIPQGTRIIGQYDDGVSFGQRRVLLVWNRLILPGGRSIVLERLPGADASGYSDVGEVHCD</sequence>
<comment type="subcellular location">
    <subcellularLocation>
        <location evidence="1">Membrane</location>
        <topology evidence="1">Single-pass membrane protein</topology>
    </subcellularLocation>
</comment>
<name>A0A2T5BQ08_9RHOB</name>
<evidence type="ECO:0000256" key="7">
    <source>
        <dbReference type="SAM" id="Phobius"/>
    </source>
</evidence>
<dbReference type="EMBL" id="QAAA01000016">
    <property type="protein sequence ID" value="PTN01178.1"/>
    <property type="molecule type" value="Genomic_DNA"/>
</dbReference>
<reference evidence="8 9" key="1">
    <citation type="submission" date="2018-04" db="EMBL/GenBank/DDBJ databases">
        <title>Genomic Encyclopedia of Archaeal and Bacterial Type Strains, Phase II (KMG-II): from individual species to whole genera.</title>
        <authorList>
            <person name="Goeker M."/>
        </authorList>
    </citation>
    <scope>NUCLEOTIDE SEQUENCE [LARGE SCALE GENOMIC DNA]</scope>
    <source>
        <strain evidence="8 9">DSM 18064</strain>
    </source>
</reference>
<dbReference type="GO" id="GO:0016020">
    <property type="term" value="C:membrane"/>
    <property type="evidence" value="ECO:0007669"/>
    <property type="project" value="UniProtKB-SubCell"/>
</dbReference>
<evidence type="ECO:0000256" key="5">
    <source>
        <dbReference type="ARBA" id="ARBA00023136"/>
    </source>
</evidence>
<keyword evidence="9" id="KW-1185">Reference proteome</keyword>
<evidence type="ECO:0000313" key="9">
    <source>
        <dbReference type="Proteomes" id="UP000243859"/>
    </source>
</evidence>
<evidence type="ECO:0000256" key="6">
    <source>
        <dbReference type="SAM" id="MobiDB-lite"/>
    </source>
</evidence>
<keyword evidence="3 7" id="KW-0812">Transmembrane</keyword>
<comment type="similarity">
    <text evidence="2">Belongs to the TrbI/VirB10 family.</text>
</comment>
<dbReference type="InterPro" id="IPR042217">
    <property type="entry name" value="T4SS_VirB10/TrbI"/>
</dbReference>
<dbReference type="AlphaFoldDB" id="A0A2T5BQ08"/>
<feature type="region of interest" description="Disordered" evidence="6">
    <location>
        <begin position="99"/>
        <end position="121"/>
    </location>
</feature>
<protein>
    <submittedName>
        <fullName evidence="8">Type IV secretion system protein VirB10</fullName>
    </submittedName>
</protein>
<keyword evidence="4 7" id="KW-1133">Transmembrane helix</keyword>
<gene>
    <name evidence="8" type="ORF">C8N32_11651</name>
</gene>
<evidence type="ECO:0000256" key="2">
    <source>
        <dbReference type="ARBA" id="ARBA00010265"/>
    </source>
</evidence>
<organism evidence="8 9">
    <name type="scientific">Rhodovulum imhoffii</name>
    <dbReference type="NCBI Taxonomy" id="365340"/>
    <lineage>
        <taxon>Bacteria</taxon>
        <taxon>Pseudomonadati</taxon>
        <taxon>Pseudomonadota</taxon>
        <taxon>Alphaproteobacteria</taxon>
        <taxon>Rhodobacterales</taxon>
        <taxon>Paracoccaceae</taxon>
        <taxon>Rhodovulum</taxon>
    </lineage>
</organism>
<accession>A0A2T5BQ08</accession>
<dbReference type="Proteomes" id="UP000243859">
    <property type="component" value="Unassembled WGS sequence"/>
</dbReference>
<dbReference type="InterPro" id="IPR005498">
    <property type="entry name" value="T4SS_VirB10/TraB/TrbI"/>
</dbReference>
<dbReference type="Pfam" id="PF03743">
    <property type="entry name" value="TrbI"/>
    <property type="match status" value="1"/>
</dbReference>
<evidence type="ECO:0000256" key="3">
    <source>
        <dbReference type="ARBA" id="ARBA00022692"/>
    </source>
</evidence>
<evidence type="ECO:0000313" key="8">
    <source>
        <dbReference type="EMBL" id="PTN01178.1"/>
    </source>
</evidence>
<comment type="caution">
    <text evidence="8">The sequence shown here is derived from an EMBL/GenBank/DDBJ whole genome shotgun (WGS) entry which is preliminary data.</text>
</comment>
<proteinExistence type="inferred from homology"/>
<dbReference type="CDD" id="cd16429">
    <property type="entry name" value="VirB10"/>
    <property type="match status" value="1"/>
</dbReference>
<evidence type="ECO:0000256" key="1">
    <source>
        <dbReference type="ARBA" id="ARBA00004167"/>
    </source>
</evidence>
<evidence type="ECO:0000256" key="4">
    <source>
        <dbReference type="ARBA" id="ARBA00022989"/>
    </source>
</evidence>
<keyword evidence="5 7" id="KW-0472">Membrane</keyword>
<feature type="transmembrane region" description="Helical" evidence="7">
    <location>
        <begin position="26"/>
        <end position="46"/>
    </location>
</feature>